<feature type="domain" description="Peptidase S74" evidence="1">
    <location>
        <begin position="1121"/>
        <end position="1222"/>
    </location>
</feature>
<dbReference type="PROSITE" id="PS51688">
    <property type="entry name" value="ICA"/>
    <property type="match status" value="1"/>
</dbReference>
<accession>A0AA40SZK5</accession>
<comment type="caution">
    <text evidence="2">The sequence shown here is derived from an EMBL/GenBank/DDBJ whole genome shotgun (WGS) entry which is preliminary data.</text>
</comment>
<dbReference type="AlphaFoldDB" id="A0AA40SZK5"/>
<dbReference type="Pfam" id="PF13884">
    <property type="entry name" value="Peptidase_S74"/>
    <property type="match status" value="1"/>
</dbReference>
<reference evidence="2" key="1">
    <citation type="submission" date="2019-07" db="EMBL/GenBank/DDBJ databases">
        <title>Toxilogical consequences of a new and cryptic species of cyanobacteria (Komarekiella delphini-convector) recovered from the epidermis of a bottlenose dolphin and 1500 ft. in the air.</title>
        <authorList>
            <person name="Brown A.O."/>
            <person name="Dvorak P."/>
            <person name="Villanueva C.D."/>
            <person name="Foss A.J."/>
            <person name="Garvey A.D."/>
            <person name="Gibson Q.A."/>
            <person name="Johansen J.R."/>
            <person name="Casamatta D.A."/>
        </authorList>
    </citation>
    <scope>NUCLEOTIDE SEQUENCE</scope>
    <source>
        <strain evidence="2">SJRDD-AB1</strain>
    </source>
</reference>
<sequence>MKGDFTRFTFQPEKRYISVLMQQGRLQLDADWNEQMSILGYLNQTQARDMIGASAGTSETEGGFQLLPTPDNTDLIIREGRFYLGGLLCELRLGTPISVKWLDEKTIQVPFVMVDGLTLAKDQWVEITGQKFKKRIKILKDDLKQQTLELAEPVPKPTDVGETLQLRRLITYKTQPEYTNPPAPSANLLYLVYLDLWQRHVTVIDDPELREVALNGIDTTTRLKTIAQVKLLDVTEDIHKLAQMQLQLNQETGLLKQKPPLSTLENLPAWQKLLNHDVWMTASTALDPTSSNTLGNYLCNENRLYRVEIHADGTLEKATFKWSRDNGSIVSAVKSIEGNVIKLKGQDEYKLFADPFSQEKPWIEIISEAQELHNQPGILVRLKELKPPNQLLFDQSQVQGTEIPKATLKQAEQQKLKVRRWDGKDSTSSDWKVLEEGIKVRFNTTSLGDEFRNGDFWLIPARAAGKQIEWPRDLAKVKDQPGEPLPQKSTGIEHRYAILALVKTEANTGEFVPAIENDDWTQSDLRIKFPPLINCFDKNTGYTDGSFGIGIQPEARLHVRGNATQIAQGKISTVGSDRSKIAIADTNPNQILIYKGYTLTVNGKTKLVTDVDINGVLTVDPPFDAPLTEQLVEFQYQQPIIRFESSAIGISPQFFLNPQGNIGIGTFNPSAKLEIRGIPQDQTPSLLHIRNSTGASLLNVQTDGKVGIGIEQPQASLEVKGILKTTTGTINPGFLEIQPQDNSHVNFRSNAGYRFDNNISIASGGLTITQGSATIANDVTVKNGNIKVQTGSAIINNDVTVQNGNLKVEKGNAAIANGLTVQNGGMTVKGNVQINEGTLTIGTFQITTDGLQFNKPITFGDSITVNQGITARNGISIPTGDVNIGTGILRIGSFQIRGTAPQFSEAVSFNNGITINQGGATISGNITCNFSSAEKLTLRNSIGEPPENSPVIDLPNQRLSIQDGANKLVTFSPLQNTNNIKLNICGSAVIGKEYVNRNALVNLALDNGLLVEGDVGIGVFDTTPPIAKLEVRSTSDANKIALNITKSNRDSLFYVRNDGQIGIGTGGLNPLFAPVFDSSIPQAAVNQTKLYVKGNAYVDGNIFVKKVTGGTFTSNDFVQISSRTLKENIANLSSQEATEMLKALNPVKFNYTIEGDDRTPHAGFIAEEVPSLLASSDHQAVRLLDVIAVLTKTVKDQREMLISLAKIVKQQQQAIATLTDKLNTSDK</sequence>
<dbReference type="RefSeq" id="WP_191759434.1">
    <property type="nucleotide sequence ID" value="NZ_VJXY01000024.1"/>
</dbReference>
<evidence type="ECO:0000313" key="2">
    <source>
        <dbReference type="EMBL" id="MBD6618216.1"/>
    </source>
</evidence>
<proteinExistence type="predicted"/>
<gene>
    <name evidence="2" type="ORF">FNW02_20905</name>
</gene>
<organism evidence="2 3">
    <name type="scientific">Komarekiella delphini-convector SJRDD-AB1</name>
    <dbReference type="NCBI Taxonomy" id="2593771"/>
    <lineage>
        <taxon>Bacteria</taxon>
        <taxon>Bacillati</taxon>
        <taxon>Cyanobacteriota</taxon>
        <taxon>Cyanophyceae</taxon>
        <taxon>Nostocales</taxon>
        <taxon>Nostocaceae</taxon>
        <taxon>Komarekiella</taxon>
        <taxon>Komarekiella delphini-convector</taxon>
    </lineage>
</organism>
<dbReference type="Pfam" id="PF20129">
    <property type="entry name" value="DUF6519"/>
    <property type="match status" value="3"/>
</dbReference>
<evidence type="ECO:0000313" key="3">
    <source>
        <dbReference type="Proteomes" id="UP001165986"/>
    </source>
</evidence>
<protein>
    <recommendedName>
        <fullName evidence="1">Peptidase S74 domain-containing protein</fullName>
    </recommendedName>
</protein>
<dbReference type="Proteomes" id="UP001165986">
    <property type="component" value="Unassembled WGS sequence"/>
</dbReference>
<dbReference type="InterPro" id="IPR030392">
    <property type="entry name" value="S74_ICA"/>
</dbReference>
<keyword evidence="3" id="KW-1185">Reference proteome</keyword>
<dbReference type="InterPro" id="IPR045392">
    <property type="entry name" value="DUF6519"/>
</dbReference>
<evidence type="ECO:0000259" key="1">
    <source>
        <dbReference type="PROSITE" id="PS51688"/>
    </source>
</evidence>
<name>A0AA40SZK5_9NOST</name>
<dbReference type="EMBL" id="VJXY01000024">
    <property type="protein sequence ID" value="MBD6618216.1"/>
    <property type="molecule type" value="Genomic_DNA"/>
</dbReference>